<dbReference type="AlphaFoldDB" id="A0A7J6WX63"/>
<protein>
    <submittedName>
        <fullName evidence="1">Uncharacterized protein</fullName>
    </submittedName>
</protein>
<dbReference type="EMBL" id="JABWDY010008676">
    <property type="protein sequence ID" value="KAF5202024.1"/>
    <property type="molecule type" value="Genomic_DNA"/>
</dbReference>
<keyword evidence="2" id="KW-1185">Reference proteome</keyword>
<reference evidence="1 2" key="1">
    <citation type="submission" date="2020-06" db="EMBL/GenBank/DDBJ databases">
        <title>Transcriptomic and genomic resources for Thalictrum thalictroides and T. hernandezii: Facilitating candidate gene discovery in an emerging model plant lineage.</title>
        <authorList>
            <person name="Arias T."/>
            <person name="Riano-Pachon D.M."/>
            <person name="Di Stilio V.S."/>
        </authorList>
    </citation>
    <scope>NUCLEOTIDE SEQUENCE [LARGE SCALE GENOMIC DNA]</scope>
    <source>
        <strain evidence="2">cv. WT478/WT964</strain>
        <tissue evidence="1">Leaves</tissue>
    </source>
</reference>
<sequence>MKKTTLTVVGDVPDLQRYVNLLGCCIDTLPDLELFLDPSIKARYFLVLFCIRKWACGHCVKDSCFLQMRWQY</sequence>
<gene>
    <name evidence="1" type="ORF">FRX31_008389</name>
</gene>
<comment type="caution">
    <text evidence="1">The sequence shown here is derived from an EMBL/GenBank/DDBJ whole genome shotgun (WGS) entry which is preliminary data.</text>
</comment>
<evidence type="ECO:0000313" key="1">
    <source>
        <dbReference type="EMBL" id="KAF5202024.1"/>
    </source>
</evidence>
<organism evidence="1 2">
    <name type="scientific">Thalictrum thalictroides</name>
    <name type="common">Rue-anemone</name>
    <name type="synonym">Anemone thalictroides</name>
    <dbReference type="NCBI Taxonomy" id="46969"/>
    <lineage>
        <taxon>Eukaryota</taxon>
        <taxon>Viridiplantae</taxon>
        <taxon>Streptophyta</taxon>
        <taxon>Embryophyta</taxon>
        <taxon>Tracheophyta</taxon>
        <taxon>Spermatophyta</taxon>
        <taxon>Magnoliopsida</taxon>
        <taxon>Ranunculales</taxon>
        <taxon>Ranunculaceae</taxon>
        <taxon>Thalictroideae</taxon>
        <taxon>Thalictrum</taxon>
    </lineage>
</organism>
<accession>A0A7J6WX63</accession>
<name>A0A7J6WX63_THATH</name>
<dbReference type="Proteomes" id="UP000554482">
    <property type="component" value="Unassembled WGS sequence"/>
</dbReference>
<proteinExistence type="predicted"/>
<evidence type="ECO:0000313" key="2">
    <source>
        <dbReference type="Proteomes" id="UP000554482"/>
    </source>
</evidence>